<name>A0A165GMJ4_XYLHT</name>
<evidence type="ECO:0000256" key="6">
    <source>
        <dbReference type="ARBA" id="ARBA00031849"/>
    </source>
</evidence>
<comment type="similarity">
    <text evidence="2">Belongs to the AIM9 family.</text>
</comment>
<dbReference type="GeneID" id="28899480"/>
<dbReference type="STRING" id="1328760.A0A165GMJ4"/>
<comment type="subcellular location">
    <subcellularLocation>
        <location evidence="1">Mitochondrion</location>
    </subcellularLocation>
</comment>
<dbReference type="AlphaFoldDB" id="A0A165GMJ4"/>
<gene>
    <name evidence="7" type="ORF">L228DRAFT_261549</name>
</gene>
<dbReference type="InParanoid" id="A0A165GMJ4"/>
<evidence type="ECO:0000313" key="8">
    <source>
        <dbReference type="Proteomes" id="UP000076632"/>
    </source>
</evidence>
<dbReference type="Proteomes" id="UP000076632">
    <property type="component" value="Unassembled WGS sequence"/>
</dbReference>
<reference evidence="7 8" key="1">
    <citation type="journal article" date="2016" name="Fungal Biol.">
        <title>The genome of Xylona heveae provides a window into fungal endophytism.</title>
        <authorList>
            <person name="Gazis R."/>
            <person name="Kuo A."/>
            <person name="Riley R."/>
            <person name="LaButti K."/>
            <person name="Lipzen A."/>
            <person name="Lin J."/>
            <person name="Amirebrahimi M."/>
            <person name="Hesse C.N."/>
            <person name="Spatafora J.W."/>
            <person name="Henrissat B."/>
            <person name="Hainaut M."/>
            <person name="Grigoriev I.V."/>
            <person name="Hibbett D.S."/>
        </authorList>
    </citation>
    <scope>NUCLEOTIDE SEQUENCE [LARGE SCALE GENOMIC DNA]</scope>
    <source>
        <strain evidence="7 8">TC161</strain>
    </source>
</reference>
<dbReference type="OrthoDB" id="2831558at2759"/>
<dbReference type="OMA" id="KMNEYLF"/>
<dbReference type="PANTHER" id="PTHR36091">
    <property type="entry name" value="ALTERED INHERITANCE OF MITOCHONDRIA PROTEIN 9, MITOCHONDRIAL"/>
    <property type="match status" value="1"/>
</dbReference>
<keyword evidence="5" id="KW-0496">Mitochondrion</keyword>
<protein>
    <recommendedName>
        <fullName evidence="3">Altered inheritance of mitochondria protein 9, mitochondrial</fullName>
    </recommendedName>
    <alternativeName>
        <fullName evidence="6">Found in mitochondrial proteome protein 29</fullName>
    </alternativeName>
</protein>
<accession>A0A165GMJ4</accession>
<dbReference type="InterPro" id="IPR011009">
    <property type="entry name" value="Kinase-like_dom_sf"/>
</dbReference>
<proteinExistence type="inferred from homology"/>
<evidence type="ECO:0000256" key="5">
    <source>
        <dbReference type="ARBA" id="ARBA00023128"/>
    </source>
</evidence>
<keyword evidence="4" id="KW-0809">Transit peptide</keyword>
<dbReference type="GO" id="GO:0005739">
    <property type="term" value="C:mitochondrion"/>
    <property type="evidence" value="ECO:0007669"/>
    <property type="project" value="UniProtKB-SubCell"/>
</dbReference>
<dbReference type="RefSeq" id="XP_018187929.1">
    <property type="nucleotide sequence ID" value="XM_018334343.1"/>
</dbReference>
<evidence type="ECO:0000313" key="7">
    <source>
        <dbReference type="EMBL" id="KZF22374.1"/>
    </source>
</evidence>
<sequence>MNDGHEIIAKIPCPNAGPRLLATASEVATLKFLQSHTTIPVPNVLAWSSDSANAIGTEYILMEKIPGVALAEVWETMSTPEHYKIIDRIVEMERDLISFDFSAYGSLFLRDSVPTKFEGIPLPETLDPAKLFCIGPSVKRLIWQDNCDTSRITADMGPWASFTEYAQSITRRELDTTRKSSSKIQRRLHSFNRDQSVTDYQHLLQKISSILPIISSDSRIVKLSTPALWRKNSHLGNIFVSPDDPTHITGIIDWQSTHIAPLLLDAQLPVFLAPPKGYKPGHEVPNLPEDFNQQTREQQEEAIQVWNAAHRTKHYETATLQHNKHAFDAMSFERRLWEPFTYCQLFSHDGSLVPLRNCLLRISRDWSDLGLPGTCPFEFTREELADYDKQVEDYEVTTQLRNFIADALCTDDTGWYPTLSNEQWEAINEENKKLFDLFIETVMKDPDELSPEEAANKWPFPPKVWRSVSRF</sequence>
<organism evidence="7 8">
    <name type="scientific">Xylona heveae (strain CBS 132557 / TC161)</name>
    <dbReference type="NCBI Taxonomy" id="1328760"/>
    <lineage>
        <taxon>Eukaryota</taxon>
        <taxon>Fungi</taxon>
        <taxon>Dikarya</taxon>
        <taxon>Ascomycota</taxon>
        <taxon>Pezizomycotina</taxon>
        <taxon>Xylonomycetes</taxon>
        <taxon>Xylonales</taxon>
        <taxon>Xylonaceae</taxon>
        <taxon>Xylona</taxon>
    </lineage>
</organism>
<keyword evidence="8" id="KW-1185">Reference proteome</keyword>
<dbReference type="FunCoup" id="A0A165GMJ4">
    <property type="interactions" value="15"/>
</dbReference>
<dbReference type="InterPro" id="IPR051035">
    <property type="entry name" value="Mito_inheritance_9"/>
</dbReference>
<evidence type="ECO:0000256" key="2">
    <source>
        <dbReference type="ARBA" id="ARBA00005543"/>
    </source>
</evidence>
<dbReference type="SUPFAM" id="SSF56112">
    <property type="entry name" value="Protein kinase-like (PK-like)"/>
    <property type="match status" value="1"/>
</dbReference>
<dbReference type="PANTHER" id="PTHR36091:SF1">
    <property type="entry name" value="ALTERED INHERITANCE OF MITOCHONDRIA PROTEIN 9, MITOCHONDRIAL"/>
    <property type="match status" value="1"/>
</dbReference>
<dbReference type="Gene3D" id="3.90.1200.10">
    <property type="match status" value="1"/>
</dbReference>
<evidence type="ECO:0000256" key="4">
    <source>
        <dbReference type="ARBA" id="ARBA00022946"/>
    </source>
</evidence>
<dbReference type="EMBL" id="KV407459">
    <property type="protein sequence ID" value="KZF22374.1"/>
    <property type="molecule type" value="Genomic_DNA"/>
</dbReference>
<evidence type="ECO:0000256" key="3">
    <source>
        <dbReference type="ARBA" id="ARBA00016197"/>
    </source>
</evidence>
<evidence type="ECO:0000256" key="1">
    <source>
        <dbReference type="ARBA" id="ARBA00004173"/>
    </source>
</evidence>